<accession>X0YIB0</accession>
<evidence type="ECO:0000313" key="1">
    <source>
        <dbReference type="EMBL" id="GAG55784.1"/>
    </source>
</evidence>
<dbReference type="AlphaFoldDB" id="X0YIB0"/>
<evidence type="ECO:0008006" key="2">
    <source>
        <dbReference type="Google" id="ProtNLM"/>
    </source>
</evidence>
<dbReference type="EMBL" id="BART01002051">
    <property type="protein sequence ID" value="GAG55784.1"/>
    <property type="molecule type" value="Genomic_DNA"/>
</dbReference>
<protein>
    <recommendedName>
        <fullName evidence="2">Ubiquitin Mut7-C domain-containing protein</fullName>
    </recommendedName>
</protein>
<sequence>MKIKVHLFGKLKELFQEEKSGDSYCIVINAKHQDTIQDVIKKIGISLKEISHAFLNHQYSSLDRKVKDKARLALFGRDMALIYGQYFPKIKD</sequence>
<name>X0YIB0_9ZZZZ</name>
<proteinExistence type="predicted"/>
<dbReference type="InterPro" id="IPR012675">
    <property type="entry name" value="Beta-grasp_dom_sf"/>
</dbReference>
<reference evidence="1" key="1">
    <citation type="journal article" date="2014" name="Front. Microbiol.">
        <title>High frequency of phylogenetically diverse reductive dehalogenase-homologous genes in deep subseafloor sedimentary metagenomes.</title>
        <authorList>
            <person name="Kawai M."/>
            <person name="Futagami T."/>
            <person name="Toyoda A."/>
            <person name="Takaki Y."/>
            <person name="Nishi S."/>
            <person name="Hori S."/>
            <person name="Arai W."/>
            <person name="Tsubouchi T."/>
            <person name="Morono Y."/>
            <person name="Uchiyama I."/>
            <person name="Ito T."/>
            <person name="Fujiyama A."/>
            <person name="Inagaki F."/>
            <person name="Takami H."/>
        </authorList>
    </citation>
    <scope>NUCLEOTIDE SEQUENCE</scope>
    <source>
        <strain evidence="1">Expedition CK06-06</strain>
    </source>
</reference>
<dbReference type="Gene3D" id="3.10.20.30">
    <property type="match status" value="1"/>
</dbReference>
<organism evidence="1">
    <name type="scientific">marine sediment metagenome</name>
    <dbReference type="NCBI Taxonomy" id="412755"/>
    <lineage>
        <taxon>unclassified sequences</taxon>
        <taxon>metagenomes</taxon>
        <taxon>ecological metagenomes</taxon>
    </lineage>
</organism>
<gene>
    <name evidence="1" type="ORF">S01H4_06582</name>
</gene>
<comment type="caution">
    <text evidence="1">The sequence shown here is derived from an EMBL/GenBank/DDBJ whole genome shotgun (WGS) entry which is preliminary data.</text>
</comment>